<accession>A0A1L9R937</accession>
<dbReference type="EMBL" id="KV878216">
    <property type="protein sequence ID" value="OJJ31441.1"/>
    <property type="molecule type" value="Genomic_DNA"/>
</dbReference>
<gene>
    <name evidence="2" type="ORF">ASPWEDRAFT_747424</name>
</gene>
<reference evidence="3" key="1">
    <citation type="journal article" date="2017" name="Genome Biol.">
        <title>Comparative genomics reveals high biological diversity and specific adaptations in the industrially and medically important fungal genus Aspergillus.</title>
        <authorList>
            <person name="de Vries R.P."/>
            <person name="Riley R."/>
            <person name="Wiebenga A."/>
            <person name="Aguilar-Osorio G."/>
            <person name="Amillis S."/>
            <person name="Uchima C.A."/>
            <person name="Anderluh G."/>
            <person name="Asadollahi M."/>
            <person name="Askin M."/>
            <person name="Barry K."/>
            <person name="Battaglia E."/>
            <person name="Bayram O."/>
            <person name="Benocci T."/>
            <person name="Braus-Stromeyer S.A."/>
            <person name="Caldana C."/>
            <person name="Canovas D."/>
            <person name="Cerqueira G.C."/>
            <person name="Chen F."/>
            <person name="Chen W."/>
            <person name="Choi C."/>
            <person name="Clum A."/>
            <person name="Dos Santos R.A."/>
            <person name="Damasio A.R."/>
            <person name="Diallinas G."/>
            <person name="Emri T."/>
            <person name="Fekete E."/>
            <person name="Flipphi M."/>
            <person name="Freyberg S."/>
            <person name="Gallo A."/>
            <person name="Gournas C."/>
            <person name="Habgood R."/>
            <person name="Hainaut M."/>
            <person name="Harispe M.L."/>
            <person name="Henrissat B."/>
            <person name="Hilden K.S."/>
            <person name="Hope R."/>
            <person name="Hossain A."/>
            <person name="Karabika E."/>
            <person name="Karaffa L."/>
            <person name="Karanyi Z."/>
            <person name="Krasevec N."/>
            <person name="Kuo A."/>
            <person name="Kusch H."/>
            <person name="LaButti K."/>
            <person name="Lagendijk E.L."/>
            <person name="Lapidus A."/>
            <person name="Levasseur A."/>
            <person name="Lindquist E."/>
            <person name="Lipzen A."/>
            <person name="Logrieco A.F."/>
            <person name="MacCabe A."/>
            <person name="Maekelae M.R."/>
            <person name="Malavazi I."/>
            <person name="Melin P."/>
            <person name="Meyer V."/>
            <person name="Mielnichuk N."/>
            <person name="Miskei M."/>
            <person name="Molnar A.P."/>
            <person name="Mule G."/>
            <person name="Ngan C.Y."/>
            <person name="Orejas M."/>
            <person name="Orosz E."/>
            <person name="Ouedraogo J.P."/>
            <person name="Overkamp K.M."/>
            <person name="Park H.-S."/>
            <person name="Perrone G."/>
            <person name="Piumi F."/>
            <person name="Punt P.J."/>
            <person name="Ram A.F."/>
            <person name="Ramon A."/>
            <person name="Rauscher S."/>
            <person name="Record E."/>
            <person name="Riano-Pachon D.M."/>
            <person name="Robert V."/>
            <person name="Roehrig J."/>
            <person name="Ruller R."/>
            <person name="Salamov A."/>
            <person name="Salih N.S."/>
            <person name="Samson R.A."/>
            <person name="Sandor E."/>
            <person name="Sanguinetti M."/>
            <person name="Schuetze T."/>
            <person name="Sepcic K."/>
            <person name="Shelest E."/>
            <person name="Sherlock G."/>
            <person name="Sophianopoulou V."/>
            <person name="Squina F.M."/>
            <person name="Sun H."/>
            <person name="Susca A."/>
            <person name="Todd R.B."/>
            <person name="Tsang A."/>
            <person name="Unkles S.E."/>
            <person name="van de Wiele N."/>
            <person name="van Rossen-Uffink D."/>
            <person name="Oliveira J.V."/>
            <person name="Vesth T.C."/>
            <person name="Visser J."/>
            <person name="Yu J.-H."/>
            <person name="Zhou M."/>
            <person name="Andersen M.R."/>
            <person name="Archer D.B."/>
            <person name="Baker S.E."/>
            <person name="Benoit I."/>
            <person name="Brakhage A.A."/>
            <person name="Braus G.H."/>
            <person name="Fischer R."/>
            <person name="Frisvad J.C."/>
            <person name="Goldman G.H."/>
            <person name="Houbraken J."/>
            <person name="Oakley B."/>
            <person name="Pocsi I."/>
            <person name="Scazzocchio C."/>
            <person name="Seiboth B."/>
            <person name="vanKuyk P.A."/>
            <person name="Wortman J."/>
            <person name="Dyer P.S."/>
            <person name="Grigoriev I.V."/>
        </authorList>
    </citation>
    <scope>NUCLEOTIDE SEQUENCE [LARGE SCALE GENOMIC DNA]</scope>
    <source>
        <strain evidence="3">DTO 134E9</strain>
    </source>
</reference>
<dbReference type="AlphaFoldDB" id="A0A1L9R937"/>
<evidence type="ECO:0000313" key="2">
    <source>
        <dbReference type="EMBL" id="OJJ31441.1"/>
    </source>
</evidence>
<proteinExistence type="predicted"/>
<name>A0A1L9R937_ASPWE</name>
<dbReference type="RefSeq" id="XP_040685118.1">
    <property type="nucleotide sequence ID" value="XM_040839511.1"/>
</dbReference>
<dbReference type="Proteomes" id="UP000184383">
    <property type="component" value="Unassembled WGS sequence"/>
</dbReference>
<sequence length="296" mass="33352">MSSLLASLSYTSSLLHMPIIPNHLRVALLNYKWSSTGGPDFVVEQCILWFRDISSEFASMMATVLSLICQKKRMHVLLDIARHVGNYILSSLEMVKDIAIPVSSSEIHEAKQQRTNIQRQSKFRFWSHQSSQTIFQRSQSLGIVFSRCLRVVAALLQMVNATQSQQRPKNRSDCWAIGTRTCRKRFESCGRVEMARAVRCRKSEYRNCDSGRLITADSVLAGEVGIDSVDAWGESPATPLRPSFEEQIRKLQLQLSQIGFFQIASFSPALQAMQPGLAPSMGEPRLEIGPTRIEKE</sequence>
<keyword evidence="3" id="KW-1185">Reference proteome</keyword>
<evidence type="ECO:0000256" key="1">
    <source>
        <dbReference type="SAM" id="MobiDB-lite"/>
    </source>
</evidence>
<dbReference type="VEuPathDB" id="FungiDB:ASPWEDRAFT_747424"/>
<organism evidence="2 3">
    <name type="scientific">Aspergillus wentii DTO 134E9</name>
    <dbReference type="NCBI Taxonomy" id="1073089"/>
    <lineage>
        <taxon>Eukaryota</taxon>
        <taxon>Fungi</taxon>
        <taxon>Dikarya</taxon>
        <taxon>Ascomycota</taxon>
        <taxon>Pezizomycotina</taxon>
        <taxon>Eurotiomycetes</taxon>
        <taxon>Eurotiomycetidae</taxon>
        <taxon>Eurotiales</taxon>
        <taxon>Aspergillaceae</taxon>
        <taxon>Aspergillus</taxon>
        <taxon>Aspergillus subgen. Cremei</taxon>
    </lineage>
</organism>
<feature type="region of interest" description="Disordered" evidence="1">
    <location>
        <begin position="275"/>
        <end position="296"/>
    </location>
</feature>
<evidence type="ECO:0000313" key="3">
    <source>
        <dbReference type="Proteomes" id="UP000184383"/>
    </source>
</evidence>
<protein>
    <submittedName>
        <fullName evidence="2">Uncharacterized protein</fullName>
    </submittedName>
</protein>
<dbReference type="GeneID" id="63755359"/>